<sequence length="155" mass="18350">MTDSTSQSLAELIKSKTQQKVYEKPIKPKYKTFSDPINHKMSCIQTNMFPEYNMSSLDQDHLINELYKFTGTNKIEFVKGDVFRICPETKTYIETNMKLLFYGDEYCFIIEEGILTFDRKIKNKYCYGSEWYDTAGIEKDNLIDDTVWNAWNHKE</sequence>
<protein>
    <submittedName>
        <fullName evidence="1">Uncharacterized protein</fullName>
    </submittedName>
</protein>
<evidence type="ECO:0000313" key="1">
    <source>
        <dbReference type="EMBL" id="QHU00873.1"/>
    </source>
</evidence>
<reference evidence="1" key="1">
    <citation type="journal article" date="2020" name="Nature">
        <title>Giant virus diversity and host interactions through global metagenomics.</title>
        <authorList>
            <person name="Schulz F."/>
            <person name="Roux S."/>
            <person name="Paez-Espino D."/>
            <person name="Jungbluth S."/>
            <person name="Walsh D.A."/>
            <person name="Denef V.J."/>
            <person name="McMahon K.D."/>
            <person name="Konstantinidis K.T."/>
            <person name="Eloe-Fadrosh E.A."/>
            <person name="Kyrpides N.C."/>
            <person name="Woyke T."/>
        </authorList>
    </citation>
    <scope>NUCLEOTIDE SEQUENCE</scope>
    <source>
        <strain evidence="1">GVMAG-M-3300025860-20</strain>
    </source>
</reference>
<organism evidence="1">
    <name type="scientific">viral metagenome</name>
    <dbReference type="NCBI Taxonomy" id="1070528"/>
    <lineage>
        <taxon>unclassified sequences</taxon>
        <taxon>metagenomes</taxon>
        <taxon>organismal metagenomes</taxon>
    </lineage>
</organism>
<dbReference type="EMBL" id="MN740330">
    <property type="protein sequence ID" value="QHU00873.1"/>
    <property type="molecule type" value="Genomic_DNA"/>
</dbReference>
<accession>A0A6C0J6G1</accession>
<proteinExistence type="predicted"/>
<name>A0A6C0J6G1_9ZZZZ</name>
<dbReference type="AlphaFoldDB" id="A0A6C0J6G1"/>